<evidence type="ECO:0000256" key="2">
    <source>
        <dbReference type="ARBA" id="ARBA00022679"/>
    </source>
</evidence>
<evidence type="ECO:0000256" key="3">
    <source>
        <dbReference type="ARBA" id="ARBA00022691"/>
    </source>
</evidence>
<feature type="domain" description="O-methyltransferase C-terminal" evidence="4">
    <location>
        <begin position="138"/>
        <end position="220"/>
    </location>
</feature>
<reference evidence="5" key="1">
    <citation type="submission" date="2022-11" db="EMBL/GenBank/DDBJ databases">
        <title>Chromosomal genome sequence assembly and mating type (MAT) locus characterization of the leprose asexual lichenized fungus Lepraria neglecta (Nyl.) Erichsen.</title>
        <authorList>
            <person name="Allen J.L."/>
            <person name="Pfeffer B."/>
        </authorList>
    </citation>
    <scope>NUCLEOTIDE SEQUENCE</scope>
    <source>
        <strain evidence="5">Allen 5258</strain>
    </source>
</reference>
<dbReference type="PANTHER" id="PTHR43712:SF17">
    <property type="entry name" value="O-METHYLTRANSFERASE"/>
    <property type="match status" value="1"/>
</dbReference>
<keyword evidence="3" id="KW-0949">S-adenosyl-L-methionine</keyword>
<protein>
    <recommendedName>
        <fullName evidence="4">O-methyltransferase C-terminal domain-containing protein</fullName>
    </recommendedName>
</protein>
<evidence type="ECO:0000259" key="4">
    <source>
        <dbReference type="Pfam" id="PF00891"/>
    </source>
</evidence>
<dbReference type="Gene3D" id="3.40.50.150">
    <property type="entry name" value="Vaccinia Virus protein VP39"/>
    <property type="match status" value="1"/>
</dbReference>
<dbReference type="PROSITE" id="PS51683">
    <property type="entry name" value="SAM_OMT_II"/>
    <property type="match status" value="1"/>
</dbReference>
<dbReference type="Proteomes" id="UP001276659">
    <property type="component" value="Unassembled WGS sequence"/>
</dbReference>
<accession>A0AAD9Z6Y6</accession>
<keyword evidence="6" id="KW-1185">Reference proteome</keyword>
<name>A0AAD9Z6Y6_9LECA</name>
<dbReference type="InterPro" id="IPR016461">
    <property type="entry name" value="COMT-like"/>
</dbReference>
<evidence type="ECO:0000313" key="6">
    <source>
        <dbReference type="Proteomes" id="UP001276659"/>
    </source>
</evidence>
<keyword evidence="2" id="KW-0808">Transferase</keyword>
<sequence>MLQETSIGVFKPTKFTLALLQPVFGEWINHLYDTTIPYFFKTPECLAQKGYKNPVDPADGAFQYTTGWKGDLFHYYDAHPREGESFNHVMGGVMALQAGWLDIFPHNTPLNPDTDLPLLVDVEGNVARITAIGYSTTGACAYYMHGMLHDWSDEPTRKILEMQKGAMTPGYSTLLIHDYIAPKALAHLHTTAYDLTMMVMVAGEERTESHWRELLKSADYEVVRIWRSPLAVQGIIEAEIAK</sequence>
<proteinExistence type="predicted"/>
<dbReference type="GO" id="GO:0032259">
    <property type="term" value="P:methylation"/>
    <property type="evidence" value="ECO:0007669"/>
    <property type="project" value="UniProtKB-KW"/>
</dbReference>
<dbReference type="InterPro" id="IPR029063">
    <property type="entry name" value="SAM-dependent_MTases_sf"/>
</dbReference>
<dbReference type="GO" id="GO:0008171">
    <property type="term" value="F:O-methyltransferase activity"/>
    <property type="evidence" value="ECO:0007669"/>
    <property type="project" value="InterPro"/>
</dbReference>
<comment type="caution">
    <text evidence="5">The sequence shown here is derived from an EMBL/GenBank/DDBJ whole genome shotgun (WGS) entry which is preliminary data.</text>
</comment>
<gene>
    <name evidence="5" type="ORF">OEA41_004092</name>
</gene>
<dbReference type="EMBL" id="JASNWA010000008">
    <property type="protein sequence ID" value="KAK3172008.1"/>
    <property type="molecule type" value="Genomic_DNA"/>
</dbReference>
<evidence type="ECO:0000256" key="1">
    <source>
        <dbReference type="ARBA" id="ARBA00022603"/>
    </source>
</evidence>
<dbReference type="AlphaFoldDB" id="A0AAD9Z6Y6"/>
<dbReference type="SUPFAM" id="SSF53335">
    <property type="entry name" value="S-adenosyl-L-methionine-dependent methyltransferases"/>
    <property type="match status" value="1"/>
</dbReference>
<dbReference type="Pfam" id="PF00891">
    <property type="entry name" value="Methyltransf_2"/>
    <property type="match status" value="1"/>
</dbReference>
<dbReference type="PANTHER" id="PTHR43712">
    <property type="entry name" value="PUTATIVE (AFU_ORTHOLOGUE AFUA_4G14580)-RELATED"/>
    <property type="match status" value="1"/>
</dbReference>
<organism evidence="5 6">
    <name type="scientific">Lepraria neglecta</name>
    <dbReference type="NCBI Taxonomy" id="209136"/>
    <lineage>
        <taxon>Eukaryota</taxon>
        <taxon>Fungi</taxon>
        <taxon>Dikarya</taxon>
        <taxon>Ascomycota</taxon>
        <taxon>Pezizomycotina</taxon>
        <taxon>Lecanoromycetes</taxon>
        <taxon>OSLEUM clade</taxon>
        <taxon>Lecanoromycetidae</taxon>
        <taxon>Lecanorales</taxon>
        <taxon>Lecanorineae</taxon>
        <taxon>Stereocaulaceae</taxon>
        <taxon>Lepraria</taxon>
    </lineage>
</organism>
<evidence type="ECO:0000313" key="5">
    <source>
        <dbReference type="EMBL" id="KAK3172008.1"/>
    </source>
</evidence>
<keyword evidence="1" id="KW-0489">Methyltransferase</keyword>
<dbReference type="InterPro" id="IPR001077">
    <property type="entry name" value="COMT_C"/>
</dbReference>